<dbReference type="Proteomes" id="UP000585272">
    <property type="component" value="Unassembled WGS sequence"/>
</dbReference>
<dbReference type="Gene3D" id="3.40.960.10">
    <property type="entry name" value="VSR Endonuclease"/>
    <property type="match status" value="1"/>
</dbReference>
<dbReference type="GO" id="GO:0004519">
    <property type="term" value="F:endonuclease activity"/>
    <property type="evidence" value="ECO:0007669"/>
    <property type="project" value="UniProtKB-KW"/>
</dbReference>
<accession>A0A840IFP5</accession>
<evidence type="ECO:0000259" key="1">
    <source>
        <dbReference type="Pfam" id="PF04480"/>
    </source>
</evidence>
<comment type="caution">
    <text evidence="2">The sequence shown here is derived from an EMBL/GenBank/DDBJ whole genome shotgun (WGS) entry which is preliminary data.</text>
</comment>
<keyword evidence="2" id="KW-0378">Hydrolase</keyword>
<sequence length="201" mass="22425">MTTPRRRASDRELRVFARRRLDDADVTVVDAIPVTTVARTLVDLAGIVSRERLASALSAAERASALDLEAVLAARERARGRRGAGDANLRAVLAEHAARGAQLTREALERRLRRLVRIHRLGQPLLNARVAGYEVDAYWPEARLIVETDGWQWHRDRAAFGRDRDKTNALQLAGFTVLRFTHDAVVRRPEQVAAAIRTALA</sequence>
<dbReference type="InterPro" id="IPR011335">
    <property type="entry name" value="Restrct_endonuc-II-like"/>
</dbReference>
<name>A0A840IFP5_9ACTN</name>
<reference evidence="2 3" key="1">
    <citation type="submission" date="2020-08" db="EMBL/GenBank/DDBJ databases">
        <title>Genomic Encyclopedia of Archaeal and Bacterial Type Strains, Phase II (KMG-II): from individual species to whole genera.</title>
        <authorList>
            <person name="Goeker M."/>
        </authorList>
    </citation>
    <scope>NUCLEOTIDE SEQUENCE [LARGE SCALE GENOMIC DNA]</scope>
    <source>
        <strain evidence="2 3">DSM 23288</strain>
    </source>
</reference>
<evidence type="ECO:0000313" key="3">
    <source>
        <dbReference type="Proteomes" id="UP000585272"/>
    </source>
</evidence>
<dbReference type="AlphaFoldDB" id="A0A840IFP5"/>
<keyword evidence="3" id="KW-1185">Reference proteome</keyword>
<protein>
    <submittedName>
        <fullName evidence="2">Very-short-patch-repair endonuclease</fullName>
    </submittedName>
</protein>
<organism evidence="2 3">
    <name type="scientific">Conexibacter arvalis</name>
    <dbReference type="NCBI Taxonomy" id="912552"/>
    <lineage>
        <taxon>Bacteria</taxon>
        <taxon>Bacillati</taxon>
        <taxon>Actinomycetota</taxon>
        <taxon>Thermoleophilia</taxon>
        <taxon>Solirubrobacterales</taxon>
        <taxon>Conexibacteraceae</taxon>
        <taxon>Conexibacter</taxon>
    </lineage>
</organism>
<feature type="domain" description="DUF559" evidence="1">
    <location>
        <begin position="103"/>
        <end position="200"/>
    </location>
</feature>
<dbReference type="EMBL" id="JACHNU010000004">
    <property type="protein sequence ID" value="MBB4663626.1"/>
    <property type="molecule type" value="Genomic_DNA"/>
</dbReference>
<keyword evidence="2" id="KW-0540">Nuclease</keyword>
<dbReference type="Pfam" id="PF04480">
    <property type="entry name" value="DUF559"/>
    <property type="match status" value="1"/>
</dbReference>
<evidence type="ECO:0000313" key="2">
    <source>
        <dbReference type="EMBL" id="MBB4663626.1"/>
    </source>
</evidence>
<proteinExistence type="predicted"/>
<dbReference type="InterPro" id="IPR007569">
    <property type="entry name" value="DUF559"/>
</dbReference>
<dbReference type="SUPFAM" id="SSF52980">
    <property type="entry name" value="Restriction endonuclease-like"/>
    <property type="match status" value="1"/>
</dbReference>
<gene>
    <name evidence="2" type="ORF">BDZ31_003221</name>
</gene>
<keyword evidence="2" id="KW-0255">Endonuclease</keyword>